<dbReference type="Pfam" id="PF25273">
    <property type="entry name" value="DUF7869"/>
    <property type="match status" value="1"/>
</dbReference>
<evidence type="ECO:0000256" key="1">
    <source>
        <dbReference type="SAM" id="MobiDB-lite"/>
    </source>
</evidence>
<name>A0AAN8PZR5_PATCE</name>
<protein>
    <recommendedName>
        <fullName evidence="2">DUF7869 domain-containing protein</fullName>
    </recommendedName>
</protein>
<evidence type="ECO:0000313" key="4">
    <source>
        <dbReference type="EMBL" id="KAK6179091.1"/>
    </source>
</evidence>
<evidence type="ECO:0000313" key="6">
    <source>
        <dbReference type="Proteomes" id="UP001347796"/>
    </source>
</evidence>
<accession>A0AAN8PZR5</accession>
<dbReference type="PANTHER" id="PTHR34415:SF1">
    <property type="entry name" value="INTEGRASE CATALYTIC DOMAIN-CONTAINING PROTEIN"/>
    <property type="match status" value="1"/>
</dbReference>
<dbReference type="Proteomes" id="UP001347796">
    <property type="component" value="Unassembled WGS sequence"/>
</dbReference>
<feature type="domain" description="DUF7869" evidence="2">
    <location>
        <begin position="465"/>
        <end position="618"/>
    </location>
</feature>
<reference evidence="5 6" key="1">
    <citation type="submission" date="2024-01" db="EMBL/GenBank/DDBJ databases">
        <title>The genome of the rayed Mediterranean limpet Patella caerulea (Linnaeus, 1758).</title>
        <authorList>
            <person name="Anh-Thu Weber A."/>
            <person name="Halstead-Nussloch G."/>
        </authorList>
    </citation>
    <scope>NUCLEOTIDE SEQUENCE [LARGE SCALE GENOMIC DNA]</scope>
    <source>
        <strain evidence="5">AATW-2023a</strain>
        <tissue evidence="5">Whole specimen</tissue>
    </source>
</reference>
<organism evidence="5 6">
    <name type="scientific">Patella caerulea</name>
    <name type="common">Rayed Mediterranean limpet</name>
    <dbReference type="NCBI Taxonomy" id="87958"/>
    <lineage>
        <taxon>Eukaryota</taxon>
        <taxon>Metazoa</taxon>
        <taxon>Spiralia</taxon>
        <taxon>Lophotrochozoa</taxon>
        <taxon>Mollusca</taxon>
        <taxon>Gastropoda</taxon>
        <taxon>Patellogastropoda</taxon>
        <taxon>Patelloidea</taxon>
        <taxon>Patellidae</taxon>
        <taxon>Patella</taxon>
    </lineage>
</organism>
<evidence type="ECO:0000313" key="5">
    <source>
        <dbReference type="EMBL" id="KAK6179925.1"/>
    </source>
</evidence>
<dbReference type="EMBL" id="JAZGQO010000008">
    <property type="protein sequence ID" value="KAK6179091.1"/>
    <property type="molecule type" value="Genomic_DNA"/>
</dbReference>
<dbReference type="InterPro" id="IPR057191">
    <property type="entry name" value="DUF7869"/>
</dbReference>
<dbReference type="PANTHER" id="PTHR34415">
    <property type="entry name" value="INTEGRASE CATALYTIC DOMAIN-CONTAINING PROTEIN"/>
    <property type="match status" value="1"/>
</dbReference>
<dbReference type="EMBL" id="JAZGQO010000008">
    <property type="protein sequence ID" value="KAK6178726.1"/>
    <property type="molecule type" value="Genomic_DNA"/>
</dbReference>
<feature type="region of interest" description="Disordered" evidence="1">
    <location>
        <begin position="683"/>
        <end position="707"/>
    </location>
</feature>
<keyword evidence="6" id="KW-1185">Reference proteome</keyword>
<sequence length="707" mass="81252">MEFSKEENIARSLNSNLTSCNLHEAVNKKEFRDLVTEFFCIDDCVASSDESDEDSVCVEKHDFDFVNDSCDSDSDTDIENNENDVQLGLPVVDEVEKVLSSKEVNNTALSDVKDHEMSKIELYSCKNCKLNNGEPCFKLFSKDFVYELRMNMSSLSDFEKDLILLGKISCVFRNDPYTQSSKKKQKERKHPRTEHYVNGIRVCRETFKFLHCISQNKLTAVLKHYKEFGLTPREKKSGGRHASDKRLLTHDDICRVVTFIINFAELHALVLPGRVPGFKRFDIKLLPSHYTKSKVFLSYQTAMKEAGERVVNIVGFRRLWNALVPFIVRTKPMTDLCWVCQQNNSLIYKSANMSDQEKSVRCKTQEEHILKVTLERSLYNSMVQKARDVLKNLGVTELESTNPATRDITMHYSFDFAQQVHYPSNPLQPGPMYFLTPRKCGLFGINCEALPRQVNYLIDEGMCITKGSNAVISYLDHFFTSYGLGEMHLQLHCDNCCGQNKNNALLQYLSWRVIHGLHKSITLNFLISGHTKFAPDWAFGLIKQTYRRTMVSCLDEISEVVNSSTSTGVNTAQLVGHENGDILVQQRDWQSFLHPYFRCLPGIKKYQHFRFDSEHPGWVFKKEFTSSLEVGICLQKTTLSPPADRPMSLAPPGLPLERQQYLYRNIRKFCTCETQDITCPVPIANESKSDDDEEIIEPQSKRRKFEE</sequence>
<comment type="caution">
    <text evidence="5">The sequence shown here is derived from an EMBL/GenBank/DDBJ whole genome shotgun (WGS) entry which is preliminary data.</text>
</comment>
<dbReference type="AlphaFoldDB" id="A0AAN8PZR5"/>
<dbReference type="EMBL" id="JAZGQO010000008">
    <property type="protein sequence ID" value="KAK6179925.1"/>
    <property type="molecule type" value="Genomic_DNA"/>
</dbReference>
<gene>
    <name evidence="3" type="ORF">SNE40_011242</name>
    <name evidence="4" type="ORF">SNE40_011527</name>
    <name evidence="5" type="ORF">SNE40_012172</name>
</gene>
<proteinExistence type="predicted"/>
<evidence type="ECO:0000259" key="2">
    <source>
        <dbReference type="Pfam" id="PF25273"/>
    </source>
</evidence>
<evidence type="ECO:0000313" key="3">
    <source>
        <dbReference type="EMBL" id="KAK6178726.1"/>
    </source>
</evidence>